<reference evidence="4" key="1">
    <citation type="journal article" date="2019" name="Int. J. Syst. Evol. Microbiol.">
        <title>The Global Catalogue of Microorganisms (GCM) 10K type strain sequencing project: providing services to taxonomists for standard genome sequencing and annotation.</title>
        <authorList>
            <consortium name="The Broad Institute Genomics Platform"/>
            <consortium name="The Broad Institute Genome Sequencing Center for Infectious Disease"/>
            <person name="Wu L."/>
            <person name="Ma J."/>
        </authorList>
    </citation>
    <scope>NUCLEOTIDE SEQUENCE [LARGE SCALE GENOMIC DNA]</scope>
    <source>
        <strain evidence="4">KCTC 12861</strain>
    </source>
</reference>
<sequence length="163" mass="17977">MLKKIMTYALLALVTVSLCLAFAIVPSSAQAAEIDLSPILTPVLDVLFPVLGVVLLYFAKRAMNAFEERTNIKLDDQLKERLNEALMNGVMFGKSKVSERVLNRAPTVEVKNEIVGHAVTYALKAVPQAVDYFDLSYERVTELIEARLQQDLNGDGHIGALKS</sequence>
<dbReference type="Proteomes" id="UP000637980">
    <property type="component" value="Unassembled WGS sequence"/>
</dbReference>
<keyword evidence="4" id="KW-1185">Reference proteome</keyword>
<accession>A0ABQ3EDK7</accession>
<protein>
    <submittedName>
        <fullName evidence="3">Uncharacterized protein</fullName>
    </submittedName>
</protein>
<evidence type="ECO:0000313" key="4">
    <source>
        <dbReference type="Proteomes" id="UP000637980"/>
    </source>
</evidence>
<feature type="signal peptide" evidence="2">
    <location>
        <begin position="1"/>
        <end position="31"/>
    </location>
</feature>
<keyword evidence="1" id="KW-1133">Transmembrane helix</keyword>
<organism evidence="3 4">
    <name type="scientific">Pseudovibrio japonicus</name>
    <dbReference type="NCBI Taxonomy" id="366534"/>
    <lineage>
        <taxon>Bacteria</taxon>
        <taxon>Pseudomonadati</taxon>
        <taxon>Pseudomonadota</taxon>
        <taxon>Alphaproteobacteria</taxon>
        <taxon>Hyphomicrobiales</taxon>
        <taxon>Stappiaceae</taxon>
        <taxon>Pseudovibrio</taxon>
    </lineage>
</organism>
<gene>
    <name evidence="3" type="ORF">GCM10007094_24070</name>
</gene>
<keyword evidence="1" id="KW-0812">Transmembrane</keyword>
<feature type="transmembrane region" description="Helical" evidence="1">
    <location>
        <begin position="41"/>
        <end position="59"/>
    </location>
</feature>
<proteinExistence type="predicted"/>
<dbReference type="RefSeq" id="WP_189437050.1">
    <property type="nucleotide sequence ID" value="NZ_BMXE01000004.1"/>
</dbReference>
<keyword evidence="1" id="KW-0472">Membrane</keyword>
<comment type="caution">
    <text evidence="3">The sequence shown here is derived from an EMBL/GenBank/DDBJ whole genome shotgun (WGS) entry which is preliminary data.</text>
</comment>
<evidence type="ECO:0000256" key="2">
    <source>
        <dbReference type="SAM" id="SignalP"/>
    </source>
</evidence>
<keyword evidence="2" id="KW-0732">Signal</keyword>
<dbReference type="EMBL" id="BMXE01000004">
    <property type="protein sequence ID" value="GHB34172.1"/>
    <property type="molecule type" value="Genomic_DNA"/>
</dbReference>
<feature type="chain" id="PRO_5046498996" evidence="2">
    <location>
        <begin position="32"/>
        <end position="163"/>
    </location>
</feature>
<name>A0ABQ3EDK7_9HYPH</name>
<evidence type="ECO:0000256" key="1">
    <source>
        <dbReference type="SAM" id="Phobius"/>
    </source>
</evidence>
<evidence type="ECO:0000313" key="3">
    <source>
        <dbReference type="EMBL" id="GHB34172.1"/>
    </source>
</evidence>